<evidence type="ECO:0000313" key="3">
    <source>
        <dbReference type="Proteomes" id="UP000021315"/>
    </source>
</evidence>
<name>A0A080M4I9_9PROT</name>
<gene>
    <name evidence="1" type="ORF">AW06_002875</name>
    <name evidence="2" type="ORF">HWD57_21270</name>
</gene>
<organism evidence="1 3">
    <name type="scientific">Candidatus Accumulibacter cognatus</name>
    <dbReference type="NCBI Taxonomy" id="2954383"/>
    <lineage>
        <taxon>Bacteria</taxon>
        <taxon>Pseudomonadati</taxon>
        <taxon>Pseudomonadota</taxon>
        <taxon>Betaproteobacteria</taxon>
        <taxon>Candidatus Accumulibacter</taxon>
    </lineage>
</organism>
<dbReference type="AlphaFoldDB" id="A0A080M4I9"/>
<dbReference type="STRING" id="1453999.AW06_002875"/>
<dbReference type="RefSeq" id="WP_034950611.1">
    <property type="nucleotide sequence ID" value="NZ_JDST02000064.1"/>
</dbReference>
<accession>A0A080M4I9</accession>
<reference evidence="2 4" key="2">
    <citation type="journal article" date="2019" name="Microbiome">
        <title>Annotated bacterial chromosomes from frame-shift-corrected long-read metagenomic data.</title>
        <authorList>
            <person name="Arumugam K."/>
            <person name="Bagci C."/>
            <person name="Bessarab I."/>
            <person name="Beier S."/>
            <person name="Buchfink B."/>
            <person name="Gorska A."/>
            <person name="Qiu G."/>
            <person name="Huson D.H."/>
            <person name="Williams R.B.H."/>
        </authorList>
    </citation>
    <scope>NUCLEOTIDE SEQUENCE [LARGE SCALE GENOMIC DNA]</scope>
    <source>
        <strain evidence="2">SSA1</strain>
    </source>
</reference>
<evidence type="ECO:0000313" key="1">
    <source>
        <dbReference type="EMBL" id="KFB76078.1"/>
    </source>
</evidence>
<evidence type="ECO:0000313" key="2">
    <source>
        <dbReference type="EMBL" id="QLH52021.1"/>
    </source>
</evidence>
<reference evidence="1 3" key="1">
    <citation type="submission" date="2014-02" db="EMBL/GenBank/DDBJ databases">
        <title>Expanding our view of genomic diversity in Candidatus Accumulibacter clades.</title>
        <authorList>
            <person name="Skennerton C.T."/>
            <person name="Barr J.J."/>
            <person name="Slater F.R."/>
            <person name="Bond P.L."/>
            <person name="Tyson G.W."/>
        </authorList>
    </citation>
    <scope>NUCLEOTIDE SEQUENCE [LARGE SCALE GENOMIC DNA]</scope>
    <source>
        <strain evidence="3">SK-02</strain>
    </source>
</reference>
<evidence type="ECO:0000313" key="4">
    <source>
        <dbReference type="Proteomes" id="UP000509684"/>
    </source>
</evidence>
<dbReference type="EMBL" id="JDST02000064">
    <property type="protein sequence ID" value="KFB76078.1"/>
    <property type="molecule type" value="Genomic_DNA"/>
</dbReference>
<accession>A0A7D5SUU0</accession>
<sequence length="73" mass="7889">MNERYLVRCTAATGQAMTGIYAASLTATGMVATWKRERAARYESKTAATGVASRLAKKFAGTVWTEEAVEVVQ</sequence>
<keyword evidence="3" id="KW-1185">Reference proteome</keyword>
<dbReference type="Proteomes" id="UP000021315">
    <property type="component" value="Unassembled WGS sequence"/>
</dbReference>
<dbReference type="Proteomes" id="UP000509684">
    <property type="component" value="Chromosome"/>
</dbReference>
<proteinExistence type="predicted"/>
<dbReference type="EMBL" id="CP058708">
    <property type="protein sequence ID" value="QLH52021.1"/>
    <property type="molecule type" value="Genomic_DNA"/>
</dbReference>
<reference evidence="2" key="3">
    <citation type="submission" date="2020-06" db="EMBL/GenBank/DDBJ databases">
        <authorList>
            <person name="Arumugam K."/>
            <person name="Besarab I."/>
            <person name="Haryono M."/>
            <person name="Bagci C."/>
            <person name="Beier S."/>
            <person name="Buchfink B."/>
            <person name="Gorska A."/>
            <person name="Qiu G."/>
            <person name="Huson D.H."/>
            <person name="Williams R.B."/>
        </authorList>
    </citation>
    <scope>NUCLEOTIDE SEQUENCE</scope>
    <source>
        <strain evidence="2">SSA1</strain>
    </source>
</reference>
<protein>
    <submittedName>
        <fullName evidence="1">Uncharacterized protein</fullName>
    </submittedName>
</protein>
<dbReference type="KEGG" id="acog:HWD57_21270"/>